<feature type="domain" description="Large ribosomal subunit protein bL12 C-terminal" evidence="2">
    <location>
        <begin position="70"/>
        <end position="99"/>
    </location>
</feature>
<feature type="region of interest" description="Disordered" evidence="1">
    <location>
        <begin position="35"/>
        <end position="59"/>
    </location>
</feature>
<dbReference type="SUPFAM" id="SSF54736">
    <property type="entry name" value="ClpS-like"/>
    <property type="match status" value="1"/>
</dbReference>
<feature type="compositionally biased region" description="Polar residues" evidence="1">
    <location>
        <begin position="49"/>
        <end position="59"/>
    </location>
</feature>
<dbReference type="Proteomes" id="UP001652445">
    <property type="component" value="Unassembled WGS sequence"/>
</dbReference>
<keyword evidence="3" id="KW-0689">Ribosomal protein</keyword>
<reference evidence="3 4" key="1">
    <citation type="submission" date="2022-09" db="EMBL/GenBank/DDBJ databases">
        <authorList>
            <person name="Han X.L."/>
            <person name="Wang Q."/>
            <person name="Lu T."/>
        </authorList>
    </citation>
    <scope>NUCLEOTIDE SEQUENCE [LARGE SCALE GENOMIC DNA]</scope>
    <source>
        <strain evidence="3 4">WQ 127069</strain>
    </source>
</reference>
<proteinExistence type="predicted"/>
<keyword evidence="4" id="KW-1185">Reference proteome</keyword>
<dbReference type="InterPro" id="IPR014719">
    <property type="entry name" value="Ribosomal_bL12_C/ClpS-like"/>
</dbReference>
<dbReference type="InterPro" id="IPR013823">
    <property type="entry name" value="Ribosomal_bL12_C"/>
</dbReference>
<keyword evidence="3" id="KW-0687">Ribonucleoprotein</keyword>
<organism evidence="3 4">
    <name type="scientific">Paenibacillus baimaensis</name>
    <dbReference type="NCBI Taxonomy" id="2982185"/>
    <lineage>
        <taxon>Bacteria</taxon>
        <taxon>Bacillati</taxon>
        <taxon>Bacillota</taxon>
        <taxon>Bacilli</taxon>
        <taxon>Bacillales</taxon>
        <taxon>Paenibacillaceae</taxon>
        <taxon>Paenibacillus</taxon>
    </lineage>
</organism>
<dbReference type="GO" id="GO:0005840">
    <property type="term" value="C:ribosome"/>
    <property type="evidence" value="ECO:0007669"/>
    <property type="project" value="UniProtKB-KW"/>
</dbReference>
<comment type="caution">
    <text evidence="3">The sequence shown here is derived from an EMBL/GenBank/DDBJ whole genome shotgun (WGS) entry which is preliminary data.</text>
</comment>
<dbReference type="Pfam" id="PF00542">
    <property type="entry name" value="Ribosomal_L12"/>
    <property type="match status" value="1"/>
</dbReference>
<accession>A0ABT2UCK5</accession>
<evidence type="ECO:0000259" key="2">
    <source>
        <dbReference type="Pfam" id="PF00542"/>
    </source>
</evidence>
<dbReference type="Gene3D" id="3.30.1390.10">
    <property type="match status" value="1"/>
</dbReference>
<sequence length="104" mass="11452">METVEIIALSALALSLLLLLKVFSLQRQLNEIKSDLQGPNIGPKVYGSSKPNLNTPPSSNLDERLRLLLASGKRIQAIKEFKKASGLGLKEAKDYVDSLERGQY</sequence>
<gene>
    <name evidence="3" type="ORF">OB236_09315</name>
</gene>
<name>A0ABT2UCK5_9BACL</name>
<evidence type="ECO:0000256" key="1">
    <source>
        <dbReference type="SAM" id="MobiDB-lite"/>
    </source>
</evidence>
<evidence type="ECO:0000313" key="3">
    <source>
        <dbReference type="EMBL" id="MCU6792325.1"/>
    </source>
</evidence>
<dbReference type="EMBL" id="JAOQIO010000022">
    <property type="protein sequence ID" value="MCU6792325.1"/>
    <property type="molecule type" value="Genomic_DNA"/>
</dbReference>
<dbReference type="RefSeq" id="WP_262683712.1">
    <property type="nucleotide sequence ID" value="NZ_JAOQIO010000022.1"/>
</dbReference>
<protein>
    <submittedName>
        <fullName evidence="3">Ribosomal protein L7/L12</fullName>
    </submittedName>
</protein>
<evidence type="ECO:0000313" key="4">
    <source>
        <dbReference type="Proteomes" id="UP001652445"/>
    </source>
</evidence>